<feature type="modified residue" description="4-aspartylphosphate" evidence="2">
    <location>
        <position position="53"/>
    </location>
</feature>
<dbReference type="RefSeq" id="WP_250828903.1">
    <property type="nucleotide sequence ID" value="NZ_JAMOIL010000046.1"/>
</dbReference>
<dbReference type="SUPFAM" id="SSF46894">
    <property type="entry name" value="C-terminal effector domain of the bipartite response regulators"/>
    <property type="match status" value="1"/>
</dbReference>
<dbReference type="PROSITE" id="PS50043">
    <property type="entry name" value="HTH_LUXR_2"/>
    <property type="match status" value="1"/>
</dbReference>
<evidence type="ECO:0000256" key="1">
    <source>
        <dbReference type="ARBA" id="ARBA00023125"/>
    </source>
</evidence>
<dbReference type="Gene3D" id="1.10.10.10">
    <property type="entry name" value="Winged helix-like DNA-binding domain superfamily/Winged helix DNA-binding domain"/>
    <property type="match status" value="1"/>
</dbReference>
<name>A0A9X2DB73_9ACTN</name>
<dbReference type="SUPFAM" id="SSF52172">
    <property type="entry name" value="CheY-like"/>
    <property type="match status" value="1"/>
</dbReference>
<keyword evidence="7" id="KW-1185">Reference proteome</keyword>
<feature type="domain" description="Response regulatory" evidence="5">
    <location>
        <begin position="7"/>
        <end position="117"/>
    </location>
</feature>
<dbReference type="GO" id="GO:0006355">
    <property type="term" value="P:regulation of DNA-templated transcription"/>
    <property type="evidence" value="ECO:0007669"/>
    <property type="project" value="InterPro"/>
</dbReference>
<dbReference type="PROSITE" id="PS50110">
    <property type="entry name" value="RESPONSE_REGULATORY"/>
    <property type="match status" value="1"/>
</dbReference>
<evidence type="ECO:0000259" key="4">
    <source>
        <dbReference type="PROSITE" id="PS50043"/>
    </source>
</evidence>
<dbReference type="InterPro" id="IPR000792">
    <property type="entry name" value="Tscrpt_reg_LuxR_C"/>
</dbReference>
<dbReference type="Proteomes" id="UP001139485">
    <property type="component" value="Unassembled WGS sequence"/>
</dbReference>
<evidence type="ECO:0000313" key="6">
    <source>
        <dbReference type="EMBL" id="MCM0622736.1"/>
    </source>
</evidence>
<proteinExistence type="predicted"/>
<dbReference type="CDD" id="cd06170">
    <property type="entry name" value="LuxR_C_like"/>
    <property type="match status" value="1"/>
</dbReference>
<dbReference type="Pfam" id="PF00196">
    <property type="entry name" value="GerE"/>
    <property type="match status" value="1"/>
</dbReference>
<dbReference type="InterPro" id="IPR011006">
    <property type="entry name" value="CheY-like_superfamily"/>
</dbReference>
<keyword evidence="1" id="KW-0238">DNA-binding</keyword>
<evidence type="ECO:0000256" key="3">
    <source>
        <dbReference type="SAM" id="MobiDB-lite"/>
    </source>
</evidence>
<dbReference type="InterPro" id="IPR001789">
    <property type="entry name" value="Sig_transdc_resp-reg_receiver"/>
</dbReference>
<accession>A0A9X2DB73</accession>
<evidence type="ECO:0000256" key="2">
    <source>
        <dbReference type="PROSITE-ProRule" id="PRU00169"/>
    </source>
</evidence>
<dbReference type="GO" id="GO:0003677">
    <property type="term" value="F:DNA binding"/>
    <property type="evidence" value="ECO:0007669"/>
    <property type="project" value="UniProtKB-KW"/>
</dbReference>
<gene>
    <name evidence="6" type="ORF">M8330_20810</name>
</gene>
<sequence length="241" mass="25715">MTNSPLRVSVVNDFALVVAGVAGLLRPYADRITIVEEVSREQPRAAADIVLYDTFGQRQGRDMNRAAAAPDPASRLVVYSWNTSADLVEQALSAGAAGYLSKDLDGKALAGALERIHAGEMVVMSTPDVAAEDVEGSGETASEMAGDVPGGGPGGLPGRWPGREVGLSPREAEVLALLCQGLSNEEISRRAFIGVNTVKTYLRTMFRKIDVSSRTQAVLWGIDHGFRPDHLRRTDEPTAQA</sequence>
<evidence type="ECO:0000259" key="5">
    <source>
        <dbReference type="PROSITE" id="PS50110"/>
    </source>
</evidence>
<dbReference type="SMART" id="SM00421">
    <property type="entry name" value="HTH_LUXR"/>
    <property type="match status" value="1"/>
</dbReference>
<protein>
    <submittedName>
        <fullName evidence="6">Response regulator transcription factor</fullName>
    </submittedName>
</protein>
<dbReference type="PANTHER" id="PTHR43214">
    <property type="entry name" value="TWO-COMPONENT RESPONSE REGULATOR"/>
    <property type="match status" value="1"/>
</dbReference>
<dbReference type="InterPro" id="IPR036388">
    <property type="entry name" value="WH-like_DNA-bd_sf"/>
</dbReference>
<dbReference type="InterPro" id="IPR039420">
    <property type="entry name" value="WalR-like"/>
</dbReference>
<dbReference type="Gene3D" id="3.40.50.2300">
    <property type="match status" value="1"/>
</dbReference>
<feature type="domain" description="HTH luxR-type" evidence="4">
    <location>
        <begin position="160"/>
        <end position="225"/>
    </location>
</feature>
<dbReference type="EMBL" id="JAMOIL010000046">
    <property type="protein sequence ID" value="MCM0622736.1"/>
    <property type="molecule type" value="Genomic_DNA"/>
</dbReference>
<keyword evidence="2" id="KW-0597">Phosphoprotein</keyword>
<dbReference type="PANTHER" id="PTHR43214:SF38">
    <property type="entry name" value="NITRATE_NITRITE RESPONSE REGULATOR PROTEIN NARL"/>
    <property type="match status" value="1"/>
</dbReference>
<dbReference type="AlphaFoldDB" id="A0A9X2DB73"/>
<dbReference type="InterPro" id="IPR016032">
    <property type="entry name" value="Sig_transdc_resp-reg_C-effctor"/>
</dbReference>
<organism evidence="6 7">
    <name type="scientific">Nocardioides bruguierae</name>
    <dbReference type="NCBI Taxonomy" id="2945102"/>
    <lineage>
        <taxon>Bacteria</taxon>
        <taxon>Bacillati</taxon>
        <taxon>Actinomycetota</taxon>
        <taxon>Actinomycetes</taxon>
        <taxon>Propionibacteriales</taxon>
        <taxon>Nocardioidaceae</taxon>
        <taxon>Nocardioides</taxon>
    </lineage>
</organism>
<dbReference type="PRINTS" id="PR00038">
    <property type="entry name" value="HTHLUXR"/>
</dbReference>
<comment type="caution">
    <text evidence="6">The sequence shown here is derived from an EMBL/GenBank/DDBJ whole genome shotgun (WGS) entry which is preliminary data.</text>
</comment>
<evidence type="ECO:0000313" key="7">
    <source>
        <dbReference type="Proteomes" id="UP001139485"/>
    </source>
</evidence>
<feature type="region of interest" description="Disordered" evidence="3">
    <location>
        <begin position="135"/>
        <end position="154"/>
    </location>
</feature>
<reference evidence="6" key="1">
    <citation type="submission" date="2022-05" db="EMBL/GenBank/DDBJ databases">
        <authorList>
            <person name="Tuo L."/>
        </authorList>
    </citation>
    <scope>NUCLEOTIDE SEQUENCE</scope>
    <source>
        <strain evidence="6">BSK12Z-4</strain>
    </source>
</reference>
<dbReference type="GO" id="GO:0000160">
    <property type="term" value="P:phosphorelay signal transduction system"/>
    <property type="evidence" value="ECO:0007669"/>
    <property type="project" value="InterPro"/>
</dbReference>